<dbReference type="RefSeq" id="WP_277899598.1">
    <property type="nucleotide sequence ID" value="NZ_JAQSVC010000002.1"/>
</dbReference>
<reference evidence="2" key="1">
    <citation type="submission" date="2022-11" db="EMBL/GenBank/DDBJ databases">
        <title>High-quality draft genome sequence of Galbibacter sp. strain CMA-7.</title>
        <authorList>
            <person name="Wei L."/>
            <person name="Dong C."/>
            <person name="Shao Z."/>
        </authorList>
    </citation>
    <scope>NUCLEOTIDE SEQUENCE</scope>
    <source>
        <strain evidence="2">CMA-7</strain>
    </source>
</reference>
<comment type="caution">
    <text evidence="2">The sequence shown here is derived from an EMBL/GenBank/DDBJ whole genome shotgun (WGS) entry which is preliminary data.</text>
</comment>
<dbReference type="Gene3D" id="2.60.120.10">
    <property type="entry name" value="Jelly Rolls"/>
    <property type="match status" value="2"/>
</dbReference>
<name>A0ABT6FRB2_9FLAO</name>
<dbReference type="Pfam" id="PF05726">
    <property type="entry name" value="Pirin_C"/>
    <property type="match status" value="1"/>
</dbReference>
<gene>
    <name evidence="2" type="ORF">OSR52_07990</name>
</gene>
<organism evidence="2 3">
    <name type="scientific">Galbibacter pacificus</name>
    <dbReference type="NCBI Taxonomy" id="2996052"/>
    <lineage>
        <taxon>Bacteria</taxon>
        <taxon>Pseudomonadati</taxon>
        <taxon>Bacteroidota</taxon>
        <taxon>Flavobacteriia</taxon>
        <taxon>Flavobacteriales</taxon>
        <taxon>Flavobacteriaceae</taxon>
        <taxon>Galbibacter</taxon>
    </lineage>
</organism>
<dbReference type="InterPro" id="IPR014710">
    <property type="entry name" value="RmlC-like_jellyroll"/>
</dbReference>
<accession>A0ABT6FRB2</accession>
<proteinExistence type="predicted"/>
<keyword evidence="3" id="KW-1185">Reference proteome</keyword>
<dbReference type="SUPFAM" id="SSF51182">
    <property type="entry name" value="RmlC-like cupins"/>
    <property type="match status" value="1"/>
</dbReference>
<feature type="domain" description="Pirin C-terminal" evidence="1">
    <location>
        <begin position="1"/>
        <end position="76"/>
    </location>
</feature>
<protein>
    <recommendedName>
        <fullName evidence="1">Pirin C-terminal domain-containing protein</fullName>
    </recommendedName>
</protein>
<dbReference type="Proteomes" id="UP001153642">
    <property type="component" value="Unassembled WGS sequence"/>
</dbReference>
<evidence type="ECO:0000259" key="1">
    <source>
        <dbReference type="Pfam" id="PF05726"/>
    </source>
</evidence>
<dbReference type="InterPro" id="IPR008778">
    <property type="entry name" value="Pirin_C_dom"/>
</dbReference>
<evidence type="ECO:0000313" key="2">
    <source>
        <dbReference type="EMBL" id="MDG3585808.1"/>
    </source>
</evidence>
<dbReference type="InterPro" id="IPR053186">
    <property type="entry name" value="QDO-related"/>
</dbReference>
<sequence length="80" mass="9084">MKGNVLVNGKNTEKHYLVEFNNDAEELTIEALTEAKILLGHAKPFNEPVAAEGPFVMNTEKEIREAFQDYRSGKFGVWEE</sequence>
<dbReference type="EMBL" id="JAPMUA010000002">
    <property type="protein sequence ID" value="MDG3585808.1"/>
    <property type="molecule type" value="Genomic_DNA"/>
</dbReference>
<dbReference type="PANTHER" id="PTHR43594">
    <property type="entry name" value="QUERCETIN 2,3-DIOXYGENASE"/>
    <property type="match status" value="1"/>
</dbReference>
<dbReference type="PANTHER" id="PTHR43594:SF1">
    <property type="entry name" value="QUERCETIN 2,3-DIOXYGENASE PA2418-RELATED"/>
    <property type="match status" value="1"/>
</dbReference>
<evidence type="ECO:0000313" key="3">
    <source>
        <dbReference type="Proteomes" id="UP001153642"/>
    </source>
</evidence>
<dbReference type="InterPro" id="IPR011051">
    <property type="entry name" value="RmlC_Cupin_sf"/>
</dbReference>